<keyword evidence="2" id="KW-1185">Reference proteome</keyword>
<evidence type="ECO:0000313" key="2">
    <source>
        <dbReference type="Proteomes" id="UP000318055"/>
    </source>
</evidence>
<dbReference type="Proteomes" id="UP000318055">
    <property type="component" value="Chromosome"/>
</dbReference>
<dbReference type="AlphaFoldDB" id="A0A518RBM8"/>
<dbReference type="KEGG" id="ssua:FPZ54_01400"/>
<protein>
    <submittedName>
        <fullName evidence="1">DUF768 domain-containing protein</fullName>
    </submittedName>
</protein>
<name>A0A518RBM8_9SPHN</name>
<reference evidence="1 2" key="1">
    <citation type="submission" date="2019-07" db="EMBL/GenBank/DDBJ databases">
        <title>Sphingomonas alkalisoli sp. nov., isolated from rhizosphere soil of Suaedae salsa.</title>
        <authorList>
            <person name="Zhang H."/>
            <person name="Xu L."/>
            <person name="Zhang J.-X."/>
            <person name="Sun J.-Q."/>
        </authorList>
    </citation>
    <scope>NUCLEOTIDE SEQUENCE [LARGE SCALE GENOMIC DNA]</scope>
    <source>
        <strain evidence="1 2">XS-10</strain>
    </source>
</reference>
<accession>A0A518RBM8</accession>
<proteinExistence type="predicted"/>
<dbReference type="EMBL" id="CP042239">
    <property type="protein sequence ID" value="QDX24819.1"/>
    <property type="molecule type" value="Genomic_DNA"/>
</dbReference>
<sequence length="85" mass="9763">MEANVSERSDRFVRAWVSDNVHNIPGLDDYQLHCEELAEKLKDAAQARGIMPDELAESIGDSYDFMINEYEQIRDPDLGFKDGRD</sequence>
<organism evidence="1 2">
    <name type="scientific">Sphingomonas suaedae</name>
    <dbReference type="NCBI Taxonomy" id="2599297"/>
    <lineage>
        <taxon>Bacteria</taxon>
        <taxon>Pseudomonadati</taxon>
        <taxon>Pseudomonadota</taxon>
        <taxon>Alphaproteobacteria</taxon>
        <taxon>Sphingomonadales</taxon>
        <taxon>Sphingomonadaceae</taxon>
        <taxon>Sphingomonas</taxon>
    </lineage>
</organism>
<evidence type="ECO:0000313" key="1">
    <source>
        <dbReference type="EMBL" id="QDX24819.1"/>
    </source>
</evidence>
<gene>
    <name evidence="1" type="ORF">FPZ54_01400</name>
</gene>